<protein>
    <submittedName>
        <fullName evidence="2">Uncharacterized protein</fullName>
    </submittedName>
</protein>
<comment type="caution">
    <text evidence="2">The sequence shown here is derived from an EMBL/GenBank/DDBJ whole genome shotgun (WGS) entry which is preliminary data.</text>
</comment>
<gene>
    <name evidence="2" type="ORF">TPAB3V08_LOCUS3504</name>
</gene>
<reference evidence="2" key="1">
    <citation type="submission" date="2021-03" db="EMBL/GenBank/DDBJ databases">
        <authorList>
            <person name="Tran Van P."/>
        </authorList>
    </citation>
    <scope>NUCLEOTIDE SEQUENCE</scope>
</reference>
<evidence type="ECO:0000256" key="1">
    <source>
        <dbReference type="SAM" id="MobiDB-lite"/>
    </source>
</evidence>
<feature type="compositionally biased region" description="Low complexity" evidence="1">
    <location>
        <begin position="20"/>
        <end position="30"/>
    </location>
</feature>
<feature type="region of interest" description="Disordered" evidence="1">
    <location>
        <begin position="19"/>
        <end position="42"/>
    </location>
</feature>
<evidence type="ECO:0000313" key="3">
    <source>
        <dbReference type="Proteomes" id="UP001153148"/>
    </source>
</evidence>
<dbReference type="EMBL" id="CAJPIN010003967">
    <property type="protein sequence ID" value="CAG2056513.1"/>
    <property type="molecule type" value="Genomic_DNA"/>
</dbReference>
<proteinExistence type="predicted"/>
<name>A0ABN7NPM6_TIMPD</name>
<accession>A0ABN7NPM6</accession>
<sequence length="170" mass="18861">IYRSGGTSPSTRDAIQGMLSISRSGSSSTSKMPIKTRSKKRQYEMVDDAQELIDEVHRDDEFVYPSLDVSDGEEPLNKRSKKRNIDEAWNPSARIGRLVPRTDRPTRYIKKNQAIEKGLEAAAAKRANLPEKPPPVHPTEIRTSISPSSAVELNTTGALANYATEAGFQY</sequence>
<keyword evidence="3" id="KW-1185">Reference proteome</keyword>
<evidence type="ECO:0000313" key="2">
    <source>
        <dbReference type="EMBL" id="CAG2056513.1"/>
    </source>
</evidence>
<feature type="non-terminal residue" evidence="2">
    <location>
        <position position="1"/>
    </location>
</feature>
<organism evidence="2 3">
    <name type="scientific">Timema podura</name>
    <name type="common">Walking stick</name>
    <dbReference type="NCBI Taxonomy" id="61482"/>
    <lineage>
        <taxon>Eukaryota</taxon>
        <taxon>Metazoa</taxon>
        <taxon>Ecdysozoa</taxon>
        <taxon>Arthropoda</taxon>
        <taxon>Hexapoda</taxon>
        <taxon>Insecta</taxon>
        <taxon>Pterygota</taxon>
        <taxon>Neoptera</taxon>
        <taxon>Polyneoptera</taxon>
        <taxon>Phasmatodea</taxon>
        <taxon>Timematodea</taxon>
        <taxon>Timematoidea</taxon>
        <taxon>Timematidae</taxon>
        <taxon>Timema</taxon>
    </lineage>
</organism>
<dbReference type="Proteomes" id="UP001153148">
    <property type="component" value="Unassembled WGS sequence"/>
</dbReference>